<gene>
    <name evidence="1" type="ORF">ACFPN2_28295</name>
</gene>
<organism evidence="1 2">
    <name type="scientific">Steroidobacter flavus</name>
    <dbReference type="NCBI Taxonomy" id="1842136"/>
    <lineage>
        <taxon>Bacteria</taxon>
        <taxon>Pseudomonadati</taxon>
        <taxon>Pseudomonadota</taxon>
        <taxon>Gammaproteobacteria</taxon>
        <taxon>Steroidobacterales</taxon>
        <taxon>Steroidobacteraceae</taxon>
        <taxon>Steroidobacter</taxon>
    </lineage>
</organism>
<protein>
    <recommendedName>
        <fullName evidence="3">Peptidase M48 domain-containing protein</fullName>
    </recommendedName>
</protein>
<reference evidence="2" key="1">
    <citation type="journal article" date="2019" name="Int. J. Syst. Evol. Microbiol.">
        <title>The Global Catalogue of Microorganisms (GCM) 10K type strain sequencing project: providing services to taxonomists for standard genome sequencing and annotation.</title>
        <authorList>
            <consortium name="The Broad Institute Genomics Platform"/>
            <consortium name="The Broad Institute Genome Sequencing Center for Infectious Disease"/>
            <person name="Wu L."/>
            <person name="Ma J."/>
        </authorList>
    </citation>
    <scope>NUCLEOTIDE SEQUENCE [LARGE SCALE GENOMIC DNA]</scope>
    <source>
        <strain evidence="2">CGMCC 1.10759</strain>
    </source>
</reference>
<evidence type="ECO:0000313" key="1">
    <source>
        <dbReference type="EMBL" id="MFC4313017.1"/>
    </source>
</evidence>
<sequence length="406" mass="45280">MAKQTRQSLADIARIVNETDYGDYLLSVLRPRLPAPIISLFDEDLLAVGGLHHPTPNAYVTPVEEGGFAIVLHTGMRDLLYRVTRLIATHTHSGSAKPARSVPDLRDTARRLAEVFWWLRETQPARVFGPEYPISTEQIKIAGLLTIESGLFLLAHEIGHVMFHGSDGELEAKLGTVRGSAREEEHAADVFALHLVLGMGASQPRMSVERRLFAYAGAELVLQIYRALEQFPGLLGASVHPPAAERLAHIRALMRGKCQTEEDWVALSSIARAFDALLTQMVAIIQDPGEHTQFFSREAERLATDFQTLLERCSFDGPDYATFYTEASRLFGQGYSHKFSEQIVEIVMAHAEALHIASEPLASHASNPLQLERTFRKLKLLYGFVSRLPEPARSLFGRAFSHLEHR</sequence>
<proteinExistence type="predicted"/>
<name>A0ABV8T1A2_9GAMM</name>
<dbReference type="Proteomes" id="UP001595904">
    <property type="component" value="Unassembled WGS sequence"/>
</dbReference>
<accession>A0ABV8T1A2</accession>
<comment type="caution">
    <text evidence="1">The sequence shown here is derived from an EMBL/GenBank/DDBJ whole genome shotgun (WGS) entry which is preliminary data.</text>
</comment>
<evidence type="ECO:0008006" key="3">
    <source>
        <dbReference type="Google" id="ProtNLM"/>
    </source>
</evidence>
<dbReference type="EMBL" id="JBHSDU010000015">
    <property type="protein sequence ID" value="MFC4313017.1"/>
    <property type="molecule type" value="Genomic_DNA"/>
</dbReference>
<dbReference type="RefSeq" id="WP_380602974.1">
    <property type="nucleotide sequence ID" value="NZ_JBHSDU010000015.1"/>
</dbReference>
<keyword evidence="2" id="KW-1185">Reference proteome</keyword>
<evidence type="ECO:0000313" key="2">
    <source>
        <dbReference type="Proteomes" id="UP001595904"/>
    </source>
</evidence>